<sequence>MQKRPISFGFLSLGLIGFILTASGCSSPSGLVLTGIAETGIYAHYSEVSGKISQLNVELGQAVKAGDILAVLDDSNERYALKQLEQALARKQAVLAELTAGADPEEVKQRQNNVALAEIASANAQPTQERTKKDYEDAQVLQEAGALAQSGLDKIKYQADLAEAAVSTVAIQLDNARRQLALIQKGTPQEKIDAAQADLALTEVQIRQTKDNLSKYTLHALQDGTVISRNYLPGNMISPGFNLVDIASETEKHLVAYVPKESLPKLSHGQTVVIRWGEKEYEGTVSFIDVKAQYTPKDMQTSANKNKESMKIKVNLTPEIPLKIGEKAEIVIPQ</sequence>
<organism evidence="4">
    <name type="scientific">Desulfitobacterium hafniense</name>
    <name type="common">Desulfitobacterium frappieri</name>
    <dbReference type="NCBI Taxonomy" id="49338"/>
    <lineage>
        <taxon>Bacteria</taxon>
        <taxon>Bacillati</taxon>
        <taxon>Bacillota</taxon>
        <taxon>Clostridia</taxon>
        <taxon>Eubacteriales</taxon>
        <taxon>Desulfitobacteriaceae</taxon>
        <taxon>Desulfitobacterium</taxon>
    </lineage>
</organism>
<evidence type="ECO:0000313" key="6">
    <source>
        <dbReference type="Proteomes" id="UP000054623"/>
    </source>
</evidence>
<evidence type="ECO:0000256" key="1">
    <source>
        <dbReference type="ARBA" id="ARBA00004196"/>
    </source>
</evidence>
<dbReference type="SUPFAM" id="SSF111369">
    <property type="entry name" value="HlyD-like secretion proteins"/>
    <property type="match status" value="2"/>
</dbReference>
<dbReference type="Gene3D" id="2.40.50.100">
    <property type="match status" value="2"/>
</dbReference>
<feature type="domain" description="CzcB-like barrel-sandwich hybrid" evidence="3">
    <location>
        <begin position="46"/>
        <end position="247"/>
    </location>
</feature>
<evidence type="ECO:0000259" key="3">
    <source>
        <dbReference type="Pfam" id="PF25973"/>
    </source>
</evidence>
<evidence type="ECO:0000313" key="4">
    <source>
        <dbReference type="EMBL" id="CDX00957.1"/>
    </source>
</evidence>
<reference evidence="5 6" key="2">
    <citation type="submission" date="2015-12" db="EMBL/GenBank/DDBJ databases">
        <title>Draft Genome Sequence of Desulfitobacterium hafniense Strain DH, a Sulfate-reducing Bacterium Isolated from Paddy Soils.</title>
        <authorList>
            <person name="Bao P."/>
            <person name="Zhang X."/>
            <person name="Li G."/>
        </authorList>
    </citation>
    <scope>NUCLEOTIDE SEQUENCE [LARGE SCALE GENOMIC DNA]</scope>
    <source>
        <strain evidence="5 6">DH</strain>
    </source>
</reference>
<dbReference type="EMBL" id="LOCK01000039">
    <property type="protein sequence ID" value="KTE90390.1"/>
    <property type="molecule type" value="Genomic_DNA"/>
</dbReference>
<accession>A0A098AXX2</accession>
<dbReference type="PATRIC" id="fig|49338.4.peg.1156"/>
<dbReference type="Pfam" id="PF25973">
    <property type="entry name" value="BSH_CzcB"/>
    <property type="match status" value="1"/>
</dbReference>
<dbReference type="InterPro" id="IPR058647">
    <property type="entry name" value="BSH_CzcB-like"/>
</dbReference>
<gene>
    <name evidence="5" type="ORF">AT727_07290</name>
    <name evidence="4" type="ORF">DPCES_1070</name>
</gene>
<keyword evidence="2" id="KW-0175">Coiled coil</keyword>
<comment type="subcellular location">
    <subcellularLocation>
        <location evidence="1">Cell envelope</location>
    </subcellularLocation>
</comment>
<dbReference type="Gene3D" id="1.10.287.470">
    <property type="entry name" value="Helix hairpin bin"/>
    <property type="match status" value="1"/>
</dbReference>
<reference evidence="4" key="1">
    <citation type="submission" date="2014-07" db="EMBL/GenBank/DDBJ databases">
        <authorList>
            <person name="Hornung V.Bastian."/>
        </authorList>
    </citation>
    <scope>NUCLEOTIDE SEQUENCE</scope>
    <source>
        <strain evidence="4">PCE-S</strain>
    </source>
</reference>
<proteinExistence type="predicted"/>
<dbReference type="PANTHER" id="PTHR32347:SF23">
    <property type="entry name" value="BLL5650 PROTEIN"/>
    <property type="match status" value="1"/>
</dbReference>
<evidence type="ECO:0000256" key="2">
    <source>
        <dbReference type="ARBA" id="ARBA00023054"/>
    </source>
</evidence>
<dbReference type="InterPro" id="IPR050465">
    <property type="entry name" value="UPF0194_transport"/>
</dbReference>
<dbReference type="Gene3D" id="2.40.30.170">
    <property type="match status" value="1"/>
</dbReference>
<evidence type="ECO:0000313" key="5">
    <source>
        <dbReference type="EMBL" id="KTE90390.1"/>
    </source>
</evidence>
<protein>
    <submittedName>
        <fullName evidence="4">Auxiliary transport protein, membrane fusion protein protein</fullName>
    </submittedName>
    <submittedName>
        <fullName evidence="5">MFP transporter</fullName>
    </submittedName>
</protein>
<dbReference type="PANTHER" id="PTHR32347">
    <property type="entry name" value="EFFLUX SYSTEM COMPONENT YKNX-RELATED"/>
    <property type="match status" value="1"/>
</dbReference>
<dbReference type="Proteomes" id="UP000054623">
    <property type="component" value="Unassembled WGS sequence"/>
</dbReference>
<dbReference type="PROSITE" id="PS51257">
    <property type="entry name" value="PROKAR_LIPOPROTEIN"/>
    <property type="match status" value="1"/>
</dbReference>
<dbReference type="OrthoDB" id="1883197at2"/>
<dbReference type="AlphaFoldDB" id="A0A098AXX2"/>
<dbReference type="RefSeq" id="WP_005814163.1">
    <property type="nucleotide sequence ID" value="NZ_CABKQQ010000051.1"/>
</dbReference>
<name>A0A098AXX2_DESHA</name>
<dbReference type="EMBL" id="LK996017">
    <property type="protein sequence ID" value="CDX00957.1"/>
    <property type="molecule type" value="Genomic_DNA"/>
</dbReference>
<dbReference type="GO" id="GO:0030313">
    <property type="term" value="C:cell envelope"/>
    <property type="evidence" value="ECO:0007669"/>
    <property type="project" value="UniProtKB-SubCell"/>
</dbReference>